<dbReference type="PANTHER" id="PTHR33542">
    <property type="entry name" value="SIROHYDROCHLORIN FERROCHELATASE, CHLOROPLASTIC"/>
    <property type="match status" value="1"/>
</dbReference>
<dbReference type="EMBL" id="UHDS01000001">
    <property type="protein sequence ID" value="SUM54313.1"/>
    <property type="molecule type" value="Genomic_DNA"/>
</dbReference>
<dbReference type="InterPro" id="IPR050963">
    <property type="entry name" value="Sirohydro_Cobaltochel/CbiX"/>
</dbReference>
<reference evidence="3 5" key="1">
    <citation type="journal article" date="2016" name="Front. Microbiol.">
        <title>Comprehensive Phylogenetic Analysis of Bovine Non-aureus Staphylococci Species Based on Whole-Genome Sequencing.</title>
        <authorList>
            <person name="Naushad S."/>
            <person name="Barkema H.W."/>
            <person name="Luby C."/>
            <person name="Condas L.A."/>
            <person name="Nobrega D.B."/>
            <person name="Carson D.A."/>
            <person name="De Buck J."/>
        </authorList>
    </citation>
    <scope>NUCLEOTIDE SEQUENCE [LARGE SCALE GENOMIC DNA]</scope>
    <source>
        <strain evidence="3 5">SNUC 4337</strain>
    </source>
</reference>
<dbReference type="RefSeq" id="WP_103372695.1">
    <property type="nucleotide sequence ID" value="NZ_BMCF01000001.1"/>
</dbReference>
<dbReference type="Proteomes" id="UP000240400">
    <property type="component" value="Unassembled WGS sequence"/>
</dbReference>
<dbReference type="OrthoDB" id="9797895at2"/>
<evidence type="ECO:0000313" key="4">
    <source>
        <dbReference type="EMBL" id="SUM54313.1"/>
    </source>
</evidence>
<gene>
    <name evidence="4" type="primary">cbiX_1</name>
    <name evidence="3" type="ORF">BUZ61_06175</name>
    <name evidence="4" type="ORF">NCTC13834_00598</name>
</gene>
<dbReference type="PANTHER" id="PTHR33542:SF3">
    <property type="entry name" value="SIROHYDROCHLORIN FERROCHELATASE, CHLOROPLASTIC"/>
    <property type="match status" value="1"/>
</dbReference>
<evidence type="ECO:0000256" key="2">
    <source>
        <dbReference type="ARBA" id="ARBA00023239"/>
    </source>
</evidence>
<proteinExistence type="predicted"/>
<evidence type="ECO:0000313" key="3">
    <source>
        <dbReference type="EMBL" id="PTK59324.1"/>
    </source>
</evidence>
<dbReference type="EC" id="4.99.1.3" evidence="4"/>
<reference evidence="4 6" key="3">
    <citation type="submission" date="2018-06" db="EMBL/GenBank/DDBJ databases">
        <authorList>
            <consortium name="Pathogen Informatics"/>
            <person name="Doyle S."/>
        </authorList>
    </citation>
    <scope>NUCLEOTIDE SEQUENCE [LARGE SCALE GENOMIC DNA]</scope>
    <source>
        <strain evidence="4 6">NCTC13834</strain>
    </source>
</reference>
<accession>A0A2T4SB85</accession>
<keyword evidence="1" id="KW-0479">Metal-binding</keyword>
<dbReference type="CDD" id="cd03416">
    <property type="entry name" value="CbiX_SirB_N"/>
    <property type="match status" value="1"/>
</dbReference>
<dbReference type="Pfam" id="PF01903">
    <property type="entry name" value="CbiX"/>
    <property type="match status" value="1"/>
</dbReference>
<organism evidence="3 5">
    <name type="scientific">Staphylococcus nepalensis</name>
    <dbReference type="NCBI Taxonomy" id="214473"/>
    <lineage>
        <taxon>Bacteria</taxon>
        <taxon>Bacillati</taxon>
        <taxon>Bacillota</taxon>
        <taxon>Bacilli</taxon>
        <taxon>Bacillales</taxon>
        <taxon>Staphylococcaceae</taxon>
        <taxon>Staphylococcus</taxon>
    </lineage>
</organism>
<dbReference type="GO" id="GO:0016852">
    <property type="term" value="F:sirohydrochlorin cobaltochelatase activity"/>
    <property type="evidence" value="ECO:0007669"/>
    <property type="project" value="UniProtKB-EC"/>
</dbReference>
<keyword evidence="2 4" id="KW-0456">Lyase</keyword>
<evidence type="ECO:0000256" key="1">
    <source>
        <dbReference type="ARBA" id="ARBA00022723"/>
    </source>
</evidence>
<dbReference type="EMBL" id="PZHR01000024">
    <property type="protein sequence ID" value="PTK59324.1"/>
    <property type="molecule type" value="Genomic_DNA"/>
</dbReference>
<name>A0A2T4SB85_9STAP</name>
<dbReference type="Proteomes" id="UP000254412">
    <property type="component" value="Unassembled WGS sequence"/>
</dbReference>
<sequence>MGENILVIHGMRRGYQNEALQRFIYRLMKESGINFHITFLESDINHLYNMISSLVKQGVHEFNIVPLLLFSAKHYLQDIPTILQHLKNNYPYIEYQVTQPLGTHYHIVNIINERIKNALYVSPSISKIVFIAHGSERYKQPNEQLKQVINNCNVANKPINMVMLYGDYSYKKRLPEILAEGGEILVVPVFLYDGFLVHKMKSEIQYMRNNSCIEFTKSLNFHPLLELIIKDQITQLEARNHVPDTTQFS</sequence>
<dbReference type="SUPFAM" id="SSF53800">
    <property type="entry name" value="Chelatase"/>
    <property type="match status" value="1"/>
</dbReference>
<evidence type="ECO:0000313" key="5">
    <source>
        <dbReference type="Proteomes" id="UP000240400"/>
    </source>
</evidence>
<dbReference type="Gene3D" id="3.40.50.1400">
    <property type="match status" value="2"/>
</dbReference>
<dbReference type="GO" id="GO:0046872">
    <property type="term" value="F:metal ion binding"/>
    <property type="evidence" value="ECO:0007669"/>
    <property type="project" value="UniProtKB-KW"/>
</dbReference>
<reference evidence="3" key="2">
    <citation type="submission" date="2018-03" db="EMBL/GenBank/DDBJ databases">
        <authorList>
            <person name="Keele B.F."/>
        </authorList>
    </citation>
    <scope>NUCLEOTIDE SEQUENCE</scope>
    <source>
        <strain evidence="3">SNUC 4337</strain>
    </source>
</reference>
<dbReference type="AlphaFoldDB" id="A0A2T4SB85"/>
<evidence type="ECO:0000313" key="6">
    <source>
        <dbReference type="Proteomes" id="UP000254412"/>
    </source>
</evidence>
<dbReference type="InterPro" id="IPR002762">
    <property type="entry name" value="CbiX-like"/>
</dbReference>
<protein>
    <submittedName>
        <fullName evidence="4">CbiX protein</fullName>
        <ecNumber evidence="4">4.99.1.3</ecNumber>
    </submittedName>
    <submittedName>
        <fullName evidence="3">Sirohydrochlorin chelatase</fullName>
    </submittedName>
</protein>